<name>A0A4R0R7U3_9APHY</name>
<sequence>NSGWLASRLLLEGIRAEARVLRCSGQALESALEADRGHVAGTTWTLPSGLPGHSRPTLPANRDVSYRDGAKVNMEHVPPGLLIRKLKLAPGPIHPLRFPQ</sequence>
<dbReference type="EMBL" id="RWJN01000278">
    <property type="protein sequence ID" value="TCD63751.1"/>
    <property type="molecule type" value="Genomic_DNA"/>
</dbReference>
<accession>A0A4R0R7U3</accession>
<evidence type="ECO:0000313" key="2">
    <source>
        <dbReference type="Proteomes" id="UP000292702"/>
    </source>
</evidence>
<protein>
    <submittedName>
        <fullName evidence="1">Uncharacterized protein</fullName>
    </submittedName>
</protein>
<dbReference type="AlphaFoldDB" id="A0A4R0R7U3"/>
<dbReference type="Proteomes" id="UP000292702">
    <property type="component" value="Unassembled WGS sequence"/>
</dbReference>
<organism evidence="1 2">
    <name type="scientific">Steccherinum ochraceum</name>
    <dbReference type="NCBI Taxonomy" id="92696"/>
    <lineage>
        <taxon>Eukaryota</taxon>
        <taxon>Fungi</taxon>
        <taxon>Dikarya</taxon>
        <taxon>Basidiomycota</taxon>
        <taxon>Agaricomycotina</taxon>
        <taxon>Agaricomycetes</taxon>
        <taxon>Polyporales</taxon>
        <taxon>Steccherinaceae</taxon>
        <taxon>Steccherinum</taxon>
    </lineage>
</organism>
<proteinExistence type="predicted"/>
<keyword evidence="2" id="KW-1185">Reference proteome</keyword>
<evidence type="ECO:0000313" key="1">
    <source>
        <dbReference type="EMBL" id="TCD63751.1"/>
    </source>
</evidence>
<feature type="non-terminal residue" evidence="1">
    <location>
        <position position="1"/>
    </location>
</feature>
<comment type="caution">
    <text evidence="1">The sequence shown here is derived from an EMBL/GenBank/DDBJ whole genome shotgun (WGS) entry which is preliminary data.</text>
</comment>
<reference evidence="1 2" key="1">
    <citation type="submission" date="2018-11" db="EMBL/GenBank/DDBJ databases">
        <title>Genome assembly of Steccherinum ochraceum LE-BIN_3174, the white-rot fungus of the Steccherinaceae family (The Residual Polyporoid clade, Polyporales, Basidiomycota).</title>
        <authorList>
            <person name="Fedorova T.V."/>
            <person name="Glazunova O.A."/>
            <person name="Landesman E.O."/>
            <person name="Moiseenko K.V."/>
            <person name="Psurtseva N.V."/>
            <person name="Savinova O.S."/>
            <person name="Shakhova N.V."/>
            <person name="Tyazhelova T.V."/>
            <person name="Vasina D.V."/>
        </authorList>
    </citation>
    <scope>NUCLEOTIDE SEQUENCE [LARGE SCALE GENOMIC DNA]</scope>
    <source>
        <strain evidence="1 2">LE-BIN_3174</strain>
    </source>
</reference>
<gene>
    <name evidence="1" type="ORF">EIP91_005002</name>
</gene>